<name>A0A2J7RLU9_9NEOP</name>
<evidence type="ECO:0000259" key="1">
    <source>
        <dbReference type="Pfam" id="PF16087"/>
    </source>
</evidence>
<proteinExistence type="predicted"/>
<dbReference type="AlphaFoldDB" id="A0A2J7RLU9"/>
<reference evidence="2 3" key="1">
    <citation type="submission" date="2017-12" db="EMBL/GenBank/DDBJ databases">
        <title>Hemimetabolous genomes reveal molecular basis of termite eusociality.</title>
        <authorList>
            <person name="Harrison M.C."/>
            <person name="Jongepier E."/>
            <person name="Robertson H.M."/>
            <person name="Arning N."/>
            <person name="Bitard-Feildel T."/>
            <person name="Chao H."/>
            <person name="Childers C.P."/>
            <person name="Dinh H."/>
            <person name="Doddapaneni H."/>
            <person name="Dugan S."/>
            <person name="Gowin J."/>
            <person name="Greiner C."/>
            <person name="Han Y."/>
            <person name="Hu H."/>
            <person name="Hughes D.S.T."/>
            <person name="Huylmans A.-K."/>
            <person name="Kemena C."/>
            <person name="Kremer L.P.M."/>
            <person name="Lee S.L."/>
            <person name="Lopez-Ezquerra A."/>
            <person name="Mallet L."/>
            <person name="Monroy-Kuhn J.M."/>
            <person name="Moser A."/>
            <person name="Murali S.C."/>
            <person name="Muzny D.M."/>
            <person name="Otani S."/>
            <person name="Piulachs M.-D."/>
            <person name="Poelchau M."/>
            <person name="Qu J."/>
            <person name="Schaub F."/>
            <person name="Wada-Katsumata A."/>
            <person name="Worley K.C."/>
            <person name="Xie Q."/>
            <person name="Ylla G."/>
            <person name="Poulsen M."/>
            <person name="Gibbs R.A."/>
            <person name="Schal C."/>
            <person name="Richards S."/>
            <person name="Belles X."/>
            <person name="Korb J."/>
            <person name="Bornberg-Bauer E."/>
        </authorList>
    </citation>
    <scope>NUCLEOTIDE SEQUENCE [LARGE SCALE GENOMIC DNA]</scope>
    <source>
        <tissue evidence="2">Whole body</tissue>
    </source>
</reference>
<dbReference type="STRING" id="105785.A0A2J7RLU9"/>
<sequence length="252" mass="29746">MATMRERARCVQWLFETKSVTQTQRNYRTQFNKQPPSDKAIRDWQRRFPETGSVHDRKTNGRQVVSDECVERIRESFVRSPTKSTRRDSRELLLSLSMIHKVLHKRLRLCAYKVQLKPADGMAHQHFAEEMLDRIDLDVDVLKKYHVHRRGNISRLGPKENMRCGVMHDQVNGPFFLQEQTINMNTHLGFFLWGYVKSSVFRTPVNGLDALKTRIRKAISAIPADMLHRTWRELEYRRDALRATKGTHIEVY</sequence>
<dbReference type="EMBL" id="NEVH01002683">
    <property type="protein sequence ID" value="PNF41805.1"/>
    <property type="molecule type" value="Genomic_DNA"/>
</dbReference>
<evidence type="ECO:0000313" key="2">
    <source>
        <dbReference type="EMBL" id="PNF41805.1"/>
    </source>
</evidence>
<dbReference type="PANTHER" id="PTHR47326">
    <property type="entry name" value="TRANSPOSABLE ELEMENT TC3 TRANSPOSASE-LIKE PROTEIN"/>
    <property type="match status" value="1"/>
</dbReference>
<dbReference type="GO" id="GO:0003676">
    <property type="term" value="F:nucleic acid binding"/>
    <property type="evidence" value="ECO:0007669"/>
    <property type="project" value="InterPro"/>
</dbReference>
<dbReference type="OrthoDB" id="9971063at2759"/>
<dbReference type="Pfam" id="PF16087">
    <property type="entry name" value="DUF4817"/>
    <property type="match status" value="1"/>
</dbReference>
<accession>A0A2J7RLU9</accession>
<dbReference type="Gene3D" id="3.30.420.10">
    <property type="entry name" value="Ribonuclease H-like superfamily/Ribonuclease H"/>
    <property type="match status" value="1"/>
</dbReference>
<dbReference type="PANTHER" id="PTHR47326:SF1">
    <property type="entry name" value="HTH PSQ-TYPE DOMAIN-CONTAINING PROTEIN"/>
    <property type="match status" value="1"/>
</dbReference>
<dbReference type="InParanoid" id="A0A2J7RLU9"/>
<feature type="domain" description="DUF4817" evidence="1">
    <location>
        <begin position="3"/>
        <end position="54"/>
    </location>
</feature>
<keyword evidence="3" id="KW-1185">Reference proteome</keyword>
<evidence type="ECO:0000313" key="3">
    <source>
        <dbReference type="Proteomes" id="UP000235965"/>
    </source>
</evidence>
<protein>
    <recommendedName>
        <fullName evidence="1">DUF4817 domain-containing protein</fullName>
    </recommendedName>
</protein>
<organism evidence="2 3">
    <name type="scientific">Cryptotermes secundus</name>
    <dbReference type="NCBI Taxonomy" id="105785"/>
    <lineage>
        <taxon>Eukaryota</taxon>
        <taxon>Metazoa</taxon>
        <taxon>Ecdysozoa</taxon>
        <taxon>Arthropoda</taxon>
        <taxon>Hexapoda</taxon>
        <taxon>Insecta</taxon>
        <taxon>Pterygota</taxon>
        <taxon>Neoptera</taxon>
        <taxon>Polyneoptera</taxon>
        <taxon>Dictyoptera</taxon>
        <taxon>Blattodea</taxon>
        <taxon>Blattoidea</taxon>
        <taxon>Termitoidae</taxon>
        <taxon>Kalotermitidae</taxon>
        <taxon>Cryptotermitinae</taxon>
        <taxon>Cryptotermes</taxon>
    </lineage>
</organism>
<dbReference type="Proteomes" id="UP000235965">
    <property type="component" value="Unassembled WGS sequence"/>
</dbReference>
<dbReference type="InterPro" id="IPR036397">
    <property type="entry name" value="RNaseH_sf"/>
</dbReference>
<comment type="caution">
    <text evidence="2">The sequence shown here is derived from an EMBL/GenBank/DDBJ whole genome shotgun (WGS) entry which is preliminary data.</text>
</comment>
<gene>
    <name evidence="2" type="ORF">B7P43_G02603</name>
</gene>
<dbReference type="InterPro" id="IPR032135">
    <property type="entry name" value="DUF4817"/>
</dbReference>